<organism evidence="3 4">
    <name type="scientific">Algoriphagus oliviformis</name>
    <dbReference type="NCBI Taxonomy" id="2811231"/>
    <lineage>
        <taxon>Bacteria</taxon>
        <taxon>Pseudomonadati</taxon>
        <taxon>Bacteroidota</taxon>
        <taxon>Cytophagia</taxon>
        <taxon>Cytophagales</taxon>
        <taxon>Cyclobacteriaceae</taxon>
        <taxon>Algoriphagus</taxon>
    </lineage>
</organism>
<dbReference type="RefSeq" id="WP_206580285.1">
    <property type="nucleotide sequence ID" value="NZ_JAFKCT010000014.1"/>
</dbReference>
<evidence type="ECO:0000313" key="4">
    <source>
        <dbReference type="Proteomes" id="UP000664317"/>
    </source>
</evidence>
<reference evidence="3 4" key="1">
    <citation type="submission" date="2021-03" db="EMBL/GenBank/DDBJ databases">
        <title>novel species isolated from a fishpond in China.</title>
        <authorList>
            <person name="Lu H."/>
            <person name="Cai Z."/>
        </authorList>
    </citation>
    <scope>NUCLEOTIDE SEQUENCE [LARGE SCALE GENOMIC DNA]</scope>
    <source>
        <strain evidence="3 4">H41</strain>
    </source>
</reference>
<dbReference type="InterPro" id="IPR011006">
    <property type="entry name" value="CheY-like_superfamily"/>
</dbReference>
<sequence length="113" mass="12933">MVREGGLCPSPSVFSSAEEALESIYPIDEPGLRILVFLDINMPRVNAWDFLKLISENINYADIRVVIVSSSLSWSDREKSKEYDAVLEFWEKPMDEEQVASLKTRMATWLNGF</sequence>
<dbReference type="Proteomes" id="UP000664317">
    <property type="component" value="Unassembled WGS sequence"/>
</dbReference>
<accession>A0ABS3C953</accession>
<feature type="domain" description="Response regulatory" evidence="2">
    <location>
        <begin position="1"/>
        <end position="107"/>
    </location>
</feature>
<proteinExistence type="predicted"/>
<dbReference type="PROSITE" id="PS50110">
    <property type="entry name" value="RESPONSE_REGULATORY"/>
    <property type="match status" value="1"/>
</dbReference>
<name>A0ABS3C953_9BACT</name>
<comment type="caution">
    <text evidence="3">The sequence shown here is derived from an EMBL/GenBank/DDBJ whole genome shotgun (WGS) entry which is preliminary data.</text>
</comment>
<dbReference type="InterPro" id="IPR052893">
    <property type="entry name" value="TCS_response_regulator"/>
</dbReference>
<evidence type="ECO:0000256" key="1">
    <source>
        <dbReference type="PROSITE-ProRule" id="PRU00169"/>
    </source>
</evidence>
<dbReference type="Gene3D" id="3.40.50.2300">
    <property type="match status" value="1"/>
</dbReference>
<evidence type="ECO:0000259" key="2">
    <source>
        <dbReference type="PROSITE" id="PS50110"/>
    </source>
</evidence>
<dbReference type="InterPro" id="IPR001789">
    <property type="entry name" value="Sig_transdc_resp-reg_receiver"/>
</dbReference>
<feature type="modified residue" description="4-aspartylphosphate" evidence="1">
    <location>
        <position position="39"/>
    </location>
</feature>
<dbReference type="EMBL" id="JAFKCT010000014">
    <property type="protein sequence ID" value="MBN7813512.1"/>
    <property type="molecule type" value="Genomic_DNA"/>
</dbReference>
<keyword evidence="4" id="KW-1185">Reference proteome</keyword>
<dbReference type="PANTHER" id="PTHR44520">
    <property type="entry name" value="RESPONSE REGULATOR RCP1-RELATED"/>
    <property type="match status" value="1"/>
</dbReference>
<keyword evidence="1" id="KW-0597">Phosphoprotein</keyword>
<evidence type="ECO:0000313" key="3">
    <source>
        <dbReference type="EMBL" id="MBN7813512.1"/>
    </source>
</evidence>
<protein>
    <submittedName>
        <fullName evidence="3">Response regulator</fullName>
    </submittedName>
</protein>
<gene>
    <name evidence="3" type="ORF">J0A68_21325</name>
</gene>
<dbReference type="SUPFAM" id="SSF52172">
    <property type="entry name" value="CheY-like"/>
    <property type="match status" value="1"/>
</dbReference>